<dbReference type="InterPro" id="IPR023214">
    <property type="entry name" value="HAD_sf"/>
</dbReference>
<dbReference type="SFLD" id="SFLDG01131">
    <property type="entry name" value="C1.5.2:_MDP_Like"/>
    <property type="match status" value="1"/>
</dbReference>
<evidence type="ECO:0000313" key="1">
    <source>
        <dbReference type="EMBL" id="EDO16006.1"/>
    </source>
</evidence>
<dbReference type="RefSeq" id="XP_001643864.1">
    <property type="nucleotide sequence ID" value="XM_001643814.1"/>
</dbReference>
<dbReference type="GO" id="GO:0003993">
    <property type="term" value="F:acid phosphatase activity"/>
    <property type="evidence" value="ECO:0007669"/>
    <property type="project" value="EnsemblFungi"/>
</dbReference>
<organism evidence="2">
    <name type="scientific">Vanderwaltozyma polyspora (strain ATCC 22028 / DSM 70294 / BCRC 21397 / CBS 2163 / NBRC 10782 / NRRL Y-8283 / UCD 57-17)</name>
    <name type="common">Kluyveromyces polysporus</name>
    <dbReference type="NCBI Taxonomy" id="436907"/>
    <lineage>
        <taxon>Eukaryota</taxon>
        <taxon>Fungi</taxon>
        <taxon>Dikarya</taxon>
        <taxon>Ascomycota</taxon>
        <taxon>Saccharomycotina</taxon>
        <taxon>Saccharomycetes</taxon>
        <taxon>Saccharomycetales</taxon>
        <taxon>Saccharomycetaceae</taxon>
        <taxon>Vanderwaltozyma</taxon>
    </lineage>
</organism>
<dbReference type="PANTHER" id="PTHR17901">
    <property type="entry name" value="MAGNESIUM-DEPENDENT PHOSPHATASE 1 MDP1"/>
    <property type="match status" value="1"/>
</dbReference>
<dbReference type="eggNOG" id="KOG4549">
    <property type="taxonomic scope" value="Eukaryota"/>
</dbReference>
<dbReference type="SFLD" id="SFLDG01129">
    <property type="entry name" value="C1.5:_HAD__Beta-PGM__Phosphata"/>
    <property type="match status" value="1"/>
</dbReference>
<dbReference type="GO" id="GO:0030946">
    <property type="term" value="F:protein tyrosine phosphatase activity, metal-dependent"/>
    <property type="evidence" value="ECO:0007669"/>
    <property type="project" value="EnsemblFungi"/>
</dbReference>
<protein>
    <recommendedName>
        <fullName evidence="3">Magnesium-dependent phosphatase-1</fullName>
    </recommendedName>
</protein>
<dbReference type="OMA" id="GVWAWRK"/>
<dbReference type="GeneID" id="5544148"/>
<dbReference type="InterPro" id="IPR010033">
    <property type="entry name" value="HAD_SF_ppase_IIIC"/>
</dbReference>
<evidence type="ECO:0008006" key="3">
    <source>
        <dbReference type="Google" id="ProtNLM"/>
    </source>
</evidence>
<dbReference type="InterPro" id="IPR010036">
    <property type="entry name" value="MDP_1_eu_arc"/>
</dbReference>
<reference evidence="1 2" key="1">
    <citation type="journal article" date="2007" name="Proc. Natl. Acad. Sci. U.S.A.">
        <title>Independent sorting-out of thousands of duplicated gene pairs in two yeast species descended from a whole-genome duplication.</title>
        <authorList>
            <person name="Scannell D.R."/>
            <person name="Frank A.C."/>
            <person name="Conant G.C."/>
            <person name="Byrne K.P."/>
            <person name="Woolfit M."/>
            <person name="Wolfe K.H."/>
        </authorList>
    </citation>
    <scope>NUCLEOTIDE SEQUENCE [LARGE SCALE GENOMIC DNA]</scope>
    <source>
        <strain evidence="2">ATCC 22028 / DSM 70294 / BCRC 21397 / CBS 2163 / NBRC 10782 / NRRL Y-8283 / UCD 57-17</strain>
    </source>
</reference>
<sequence>MSSYPDIAAFDLDYTVWPCYCDTHISPPFKQVKNSNGEVHKLVDSCGYEIGFYQDVPKILSDLKLNGSKIVSASRTWAPEIAKEMLGLFMVEHDGEVIPLISLIDFFGMGERRKVGHLRDAVKGLYGHENLKTLDICLFDDESRNRDVEHHGVTFVYVSDPKIGTTWELYQSYLNAKL</sequence>
<dbReference type="PANTHER" id="PTHR17901:SF14">
    <property type="entry name" value="MAGNESIUM-DEPENDENT PHOSPHATASE 1"/>
    <property type="match status" value="1"/>
</dbReference>
<proteinExistence type="predicted"/>
<gene>
    <name evidence="1" type="ORF">Kpol_495p4</name>
</gene>
<accession>A7TNY1</accession>
<dbReference type="Gene3D" id="3.40.50.1000">
    <property type="entry name" value="HAD superfamily/HAD-like"/>
    <property type="match status" value="1"/>
</dbReference>
<dbReference type="FunCoup" id="A7TNY1">
    <property type="interactions" value="196"/>
</dbReference>
<dbReference type="Pfam" id="PF12689">
    <property type="entry name" value="Acid_PPase"/>
    <property type="match status" value="1"/>
</dbReference>
<evidence type="ECO:0000313" key="2">
    <source>
        <dbReference type="Proteomes" id="UP000000267"/>
    </source>
</evidence>
<dbReference type="AlphaFoldDB" id="A7TNY1"/>
<dbReference type="NCBIfam" id="TIGR01681">
    <property type="entry name" value="HAD-SF-IIIC"/>
    <property type="match status" value="1"/>
</dbReference>
<name>A7TNY1_VANPO</name>
<dbReference type="STRING" id="436907.A7TNY1"/>
<dbReference type="SFLD" id="SFLDS00003">
    <property type="entry name" value="Haloacid_Dehalogenase"/>
    <property type="match status" value="1"/>
</dbReference>
<dbReference type="NCBIfam" id="TIGR01685">
    <property type="entry name" value="MDP-1"/>
    <property type="match status" value="1"/>
</dbReference>
<dbReference type="HOGENOM" id="CLU_071162_0_1_1"/>
<dbReference type="Proteomes" id="UP000000267">
    <property type="component" value="Unassembled WGS sequence"/>
</dbReference>
<dbReference type="OrthoDB" id="2865258at2759"/>
<dbReference type="EMBL" id="DS480436">
    <property type="protein sequence ID" value="EDO16006.1"/>
    <property type="molecule type" value="Genomic_DNA"/>
</dbReference>
<dbReference type="KEGG" id="vpo:Kpol_495p4"/>
<dbReference type="InParanoid" id="A7TNY1"/>
<keyword evidence="2" id="KW-1185">Reference proteome</keyword>
<dbReference type="PhylomeDB" id="A7TNY1"/>